<keyword evidence="2" id="KW-0597">Phosphoprotein</keyword>
<reference evidence="4" key="2">
    <citation type="journal article" date="2015" name="ISME J.">
        <title>A new class of marine Euryarchaeota group II from the Mediterranean deep chlorophyll maximum.</title>
        <authorList>
            <person name="Martin-Cuadrado A.B."/>
            <person name="Garcia-Heredia I."/>
            <person name="Molto A.G."/>
            <person name="Lopez-Ubeda R."/>
            <person name="Kimes N."/>
            <person name="Lopez-Garcia P."/>
            <person name="Moreira D."/>
            <person name="Rodriguez-Valera F."/>
        </authorList>
    </citation>
    <scope>NUCLEOTIDE SEQUENCE</scope>
</reference>
<sequence>MNILSLLNEKAEKYPDKIAFVFRNPKTNDYDKISFRDLDQKSSKVAIYLSRNGFERGFKSLILIKPSIDFIILIYGMIKLGVVPIFPPNFNLKSRNGRKQFRAILGRARIDALIGSRKILLISYFLGLRSISNNVIAMDKIKSHYLDSNNNSDFSIDFDVDWGNCSVFVKYTTGSTGPAKGVIYNHNMLHSHINLLKSEGINSEDIFFGRSGTLIVHPLIGLTSILHTNKPKQTTGQEIVDAVNRWSVTACFLSPPSAINLSNYLKSVSIKGLVKQAMPSLERLYVGGESVSSEVVRIIEPHLSSARPFDGGYHLVYGATEGFPLCQNQANNIILTESETKCRWS</sequence>
<keyword evidence="1" id="KW-0596">Phosphopantetheine</keyword>
<protein>
    <recommendedName>
        <fullName evidence="3">AMP-dependent synthetase/ligase domain-containing protein</fullName>
    </recommendedName>
</protein>
<dbReference type="EMBL" id="KP211867">
    <property type="protein sequence ID" value="ANV80039.1"/>
    <property type="molecule type" value="Genomic_DNA"/>
</dbReference>
<name>A0A1B1TCM9_9ARCH</name>
<dbReference type="InterPro" id="IPR000873">
    <property type="entry name" value="AMP-dep_synth/lig_dom"/>
</dbReference>
<dbReference type="InterPro" id="IPR020845">
    <property type="entry name" value="AMP-binding_CS"/>
</dbReference>
<dbReference type="AlphaFoldDB" id="A0A1B1TCM9"/>
<feature type="domain" description="AMP-dependent synthetase/ligase" evidence="3">
    <location>
        <begin position="8"/>
        <end position="328"/>
    </location>
</feature>
<dbReference type="Pfam" id="PF00501">
    <property type="entry name" value="AMP-binding"/>
    <property type="match status" value="1"/>
</dbReference>
<dbReference type="InterPro" id="IPR042099">
    <property type="entry name" value="ANL_N_sf"/>
</dbReference>
<evidence type="ECO:0000313" key="4">
    <source>
        <dbReference type="EMBL" id="ANV80039.1"/>
    </source>
</evidence>
<reference evidence="4" key="1">
    <citation type="submission" date="2014-11" db="EMBL/GenBank/DDBJ databases">
        <authorList>
            <person name="Zhu J."/>
            <person name="Qi W."/>
            <person name="Song R."/>
        </authorList>
    </citation>
    <scope>NUCLEOTIDE SEQUENCE</scope>
</reference>
<dbReference type="SUPFAM" id="SSF56801">
    <property type="entry name" value="Acetyl-CoA synthetase-like"/>
    <property type="match status" value="1"/>
</dbReference>
<evidence type="ECO:0000256" key="2">
    <source>
        <dbReference type="ARBA" id="ARBA00022553"/>
    </source>
</evidence>
<proteinExistence type="predicted"/>
<accession>A0A1B1TCM9</accession>
<evidence type="ECO:0000256" key="1">
    <source>
        <dbReference type="ARBA" id="ARBA00022450"/>
    </source>
</evidence>
<dbReference type="Gene3D" id="3.40.50.12780">
    <property type="entry name" value="N-terminal domain of ligase-like"/>
    <property type="match status" value="1"/>
</dbReference>
<dbReference type="PANTHER" id="PTHR44845:SF6">
    <property type="entry name" value="BETA-ALANINE-ACTIVATING ENZYME"/>
    <property type="match status" value="1"/>
</dbReference>
<dbReference type="PROSITE" id="PS00455">
    <property type="entry name" value="AMP_BINDING"/>
    <property type="match status" value="1"/>
</dbReference>
<organism evidence="4">
    <name type="scientific">uncultured Poseidoniia archaeon</name>
    <dbReference type="NCBI Taxonomy" id="1697135"/>
    <lineage>
        <taxon>Archaea</taxon>
        <taxon>Methanobacteriati</taxon>
        <taxon>Thermoplasmatota</taxon>
        <taxon>Candidatus Poseidoniia</taxon>
        <taxon>environmental samples</taxon>
    </lineage>
</organism>
<dbReference type="PANTHER" id="PTHR44845">
    <property type="entry name" value="CARRIER DOMAIN-CONTAINING PROTEIN"/>
    <property type="match status" value="1"/>
</dbReference>
<evidence type="ECO:0000259" key="3">
    <source>
        <dbReference type="Pfam" id="PF00501"/>
    </source>
</evidence>